<proteinExistence type="predicted"/>
<protein>
    <recommendedName>
        <fullName evidence="1">ribose-phosphate diphosphokinase</fullName>
        <ecNumber evidence="1">2.7.6.1</ecNumber>
    </recommendedName>
</protein>
<dbReference type="PANTHER" id="PTHR10210:SF32">
    <property type="entry name" value="RIBOSE-PHOSPHATE PYROPHOSPHOKINASE 2"/>
    <property type="match status" value="1"/>
</dbReference>
<keyword evidence="2" id="KW-0808">Transferase</keyword>
<evidence type="ECO:0000313" key="10">
    <source>
        <dbReference type="Proteomes" id="UP001165962"/>
    </source>
</evidence>
<keyword evidence="3" id="KW-0545">Nucleotide biosynthesis</keyword>
<dbReference type="SUPFAM" id="SSF53271">
    <property type="entry name" value="PRTase-like"/>
    <property type="match status" value="2"/>
</dbReference>
<dbReference type="Pfam" id="PF13793">
    <property type="entry name" value="Pribosyltran_N"/>
    <property type="match status" value="1"/>
</dbReference>
<dbReference type="InterPro" id="IPR005946">
    <property type="entry name" value="Rib-P_diPkinase"/>
</dbReference>
<keyword evidence="10" id="KW-1185">Reference proteome</keyword>
<evidence type="ECO:0000313" key="9">
    <source>
        <dbReference type="EMBL" id="NHN32869.1"/>
    </source>
</evidence>
<feature type="domain" description="Ribose-phosphate pyrophosphokinase N-terminal" evidence="8">
    <location>
        <begin position="6"/>
        <end position="121"/>
    </location>
</feature>
<evidence type="ECO:0000256" key="6">
    <source>
        <dbReference type="ARBA" id="ARBA00022840"/>
    </source>
</evidence>
<sequence length="315" mass="34924">MIPNFRVFAGSSHPKLAESICNHLDHPLGRVKRSRFKNGEIYVHYEDGLRNCDVYLIQTFSYPVNEHFVELLIMIDAAKRASARSVNVVVPYLGYSRQERKSAPREPISAKMVADVITTLGVNRVITLDLHSPAIQGFFNIPVDHLTALDLLSEYIKSKQIHNPVIVSPDAGRAETAEKLASHLDCPFSIMVKKRTAHNEASITHIIGEVNDRTPIIIEDIIDSGSTIIKVVEALIDRGSKDAYICATHPIFSESAIERLKHPNIKEIVVTDSIPLIQACPDYLKVISVASLLAQSIRINMLGGSISSLFEIKSL</sequence>
<comment type="caution">
    <text evidence="9">The sequence shown here is derived from an EMBL/GenBank/DDBJ whole genome shotgun (WGS) entry which is preliminary data.</text>
</comment>
<dbReference type="SMART" id="SM01400">
    <property type="entry name" value="Pribosyltran_N"/>
    <property type="match status" value="1"/>
</dbReference>
<dbReference type="Proteomes" id="UP001165962">
    <property type="component" value="Unassembled WGS sequence"/>
</dbReference>
<evidence type="ECO:0000256" key="4">
    <source>
        <dbReference type="ARBA" id="ARBA00022741"/>
    </source>
</evidence>
<reference evidence="9" key="1">
    <citation type="submission" date="2020-03" db="EMBL/GenBank/DDBJ databases">
        <title>Draft sequencing of Paenibacilllus sp. S3N08.</title>
        <authorList>
            <person name="Kim D.-U."/>
        </authorList>
    </citation>
    <scope>NUCLEOTIDE SEQUENCE</scope>
    <source>
        <strain evidence="9">S3N08</strain>
    </source>
</reference>
<evidence type="ECO:0000256" key="7">
    <source>
        <dbReference type="ARBA" id="ARBA00049535"/>
    </source>
</evidence>
<dbReference type="CDD" id="cd06223">
    <property type="entry name" value="PRTases_typeI"/>
    <property type="match status" value="1"/>
</dbReference>
<evidence type="ECO:0000256" key="3">
    <source>
        <dbReference type="ARBA" id="ARBA00022727"/>
    </source>
</evidence>
<dbReference type="NCBIfam" id="TIGR01251">
    <property type="entry name" value="ribP_PPkin"/>
    <property type="match status" value="1"/>
</dbReference>
<organism evidence="9 10">
    <name type="scientific">Paenibacillus agricola</name>
    <dbReference type="NCBI Taxonomy" id="2716264"/>
    <lineage>
        <taxon>Bacteria</taxon>
        <taxon>Bacillati</taxon>
        <taxon>Bacillota</taxon>
        <taxon>Bacilli</taxon>
        <taxon>Bacillales</taxon>
        <taxon>Paenibacillaceae</taxon>
        <taxon>Paenibacillus</taxon>
    </lineage>
</organism>
<dbReference type="PANTHER" id="PTHR10210">
    <property type="entry name" value="RIBOSE-PHOSPHATE DIPHOSPHOKINASE FAMILY MEMBER"/>
    <property type="match status" value="1"/>
</dbReference>
<dbReference type="InterPro" id="IPR029099">
    <property type="entry name" value="Pribosyltran_N"/>
</dbReference>
<dbReference type="Gene3D" id="3.40.50.2020">
    <property type="match status" value="2"/>
</dbReference>
<evidence type="ECO:0000256" key="5">
    <source>
        <dbReference type="ARBA" id="ARBA00022777"/>
    </source>
</evidence>
<name>A0ABX0JCA8_9BACL</name>
<evidence type="ECO:0000256" key="2">
    <source>
        <dbReference type="ARBA" id="ARBA00022679"/>
    </source>
</evidence>
<gene>
    <name evidence="9" type="ORF">G9U52_23930</name>
</gene>
<dbReference type="RefSeq" id="WP_166153157.1">
    <property type="nucleotide sequence ID" value="NZ_JAAOIW010000009.1"/>
</dbReference>
<evidence type="ECO:0000256" key="1">
    <source>
        <dbReference type="ARBA" id="ARBA00013247"/>
    </source>
</evidence>
<dbReference type="EC" id="2.7.6.1" evidence="1"/>
<comment type="catalytic activity">
    <reaction evidence="7">
        <text>D-ribose 5-phosphate + ATP = 5-phospho-alpha-D-ribose 1-diphosphate + AMP + H(+)</text>
        <dbReference type="Rhea" id="RHEA:15609"/>
        <dbReference type="ChEBI" id="CHEBI:15378"/>
        <dbReference type="ChEBI" id="CHEBI:30616"/>
        <dbReference type="ChEBI" id="CHEBI:58017"/>
        <dbReference type="ChEBI" id="CHEBI:78346"/>
        <dbReference type="ChEBI" id="CHEBI:456215"/>
        <dbReference type="EC" id="2.7.6.1"/>
    </reaction>
</comment>
<dbReference type="EMBL" id="JAAOIW010000009">
    <property type="protein sequence ID" value="NHN32869.1"/>
    <property type="molecule type" value="Genomic_DNA"/>
</dbReference>
<keyword evidence="4" id="KW-0547">Nucleotide-binding</keyword>
<keyword evidence="5" id="KW-0418">Kinase</keyword>
<dbReference type="Pfam" id="PF14572">
    <property type="entry name" value="Pribosyl_synth"/>
    <property type="match status" value="1"/>
</dbReference>
<dbReference type="InterPro" id="IPR000836">
    <property type="entry name" value="PRTase_dom"/>
</dbReference>
<accession>A0ABX0JCA8</accession>
<keyword evidence="6" id="KW-0067">ATP-binding</keyword>
<dbReference type="InterPro" id="IPR029057">
    <property type="entry name" value="PRTase-like"/>
</dbReference>
<dbReference type="NCBIfam" id="NF002320">
    <property type="entry name" value="PRK01259.1"/>
    <property type="match status" value="1"/>
</dbReference>
<evidence type="ECO:0000259" key="8">
    <source>
        <dbReference type="Pfam" id="PF13793"/>
    </source>
</evidence>